<dbReference type="PANTHER" id="PTHR33787:SF5">
    <property type="entry name" value="YCF20-LIKE PROTEIN"/>
    <property type="match status" value="1"/>
</dbReference>
<gene>
    <name evidence="3" type="ORF">NIES30_24100</name>
</gene>
<keyword evidence="2" id="KW-0472">Membrane</keyword>
<dbReference type="AlphaFoldDB" id="A0A1U7IYF0"/>
<name>A0A1U7IYF0_9CYAN</name>
<evidence type="ECO:0000256" key="1">
    <source>
        <dbReference type="ARBA" id="ARBA00009846"/>
    </source>
</evidence>
<reference evidence="3 4" key="1">
    <citation type="submission" date="2016-11" db="EMBL/GenBank/DDBJ databases">
        <title>Draft Genome Sequences of Nine Cyanobacterial Strains from Diverse Habitats.</title>
        <authorList>
            <person name="Zhu T."/>
            <person name="Hou S."/>
            <person name="Lu X."/>
            <person name="Hess W.R."/>
        </authorList>
    </citation>
    <scope>NUCLEOTIDE SEQUENCE [LARGE SCALE GENOMIC DNA]</scope>
    <source>
        <strain evidence="3 4">NIES-30</strain>
    </source>
</reference>
<dbReference type="EMBL" id="MRCG01000029">
    <property type="protein sequence ID" value="OKH43770.1"/>
    <property type="molecule type" value="Genomic_DNA"/>
</dbReference>
<keyword evidence="2" id="KW-1133">Transmembrane helix</keyword>
<keyword evidence="2" id="KW-0812">Transmembrane</keyword>
<evidence type="ECO:0000313" key="3">
    <source>
        <dbReference type="EMBL" id="OKH43770.1"/>
    </source>
</evidence>
<evidence type="ECO:0008006" key="5">
    <source>
        <dbReference type="Google" id="ProtNLM"/>
    </source>
</evidence>
<dbReference type="InterPro" id="IPR007572">
    <property type="entry name" value="Uncharacterised_Ycf20"/>
</dbReference>
<feature type="transmembrane region" description="Helical" evidence="2">
    <location>
        <begin position="30"/>
        <end position="52"/>
    </location>
</feature>
<dbReference type="Pfam" id="PF04483">
    <property type="entry name" value="DUF565"/>
    <property type="match status" value="1"/>
</dbReference>
<organism evidence="3 4">
    <name type="scientific">Phormidium tenue NIES-30</name>
    <dbReference type="NCBI Taxonomy" id="549789"/>
    <lineage>
        <taxon>Bacteria</taxon>
        <taxon>Bacillati</taxon>
        <taxon>Cyanobacteriota</taxon>
        <taxon>Cyanophyceae</taxon>
        <taxon>Oscillatoriophycideae</taxon>
        <taxon>Oscillatoriales</taxon>
        <taxon>Oscillatoriaceae</taxon>
        <taxon>Phormidium</taxon>
    </lineage>
</organism>
<dbReference type="Proteomes" id="UP000185557">
    <property type="component" value="Unassembled WGS sequence"/>
</dbReference>
<dbReference type="OrthoDB" id="424985at2"/>
<sequence>MQRTRLSTLIDDLGDQFNLWLINPWRRVSLVLLSLLLGYFFAVSLAAIAGQAAAQDTVVSAFIVLVAELISWLVYSRRWRDPALIKTVPKPVWLDCINSFKIGTIYALSVEGFKLAS</sequence>
<dbReference type="STRING" id="549789.NIES30_24100"/>
<proteinExistence type="inferred from homology"/>
<comment type="similarity">
    <text evidence="1">Belongs to the ycf20 family.</text>
</comment>
<protein>
    <recommendedName>
        <fullName evidence="5">DUF565 domain-containing protein</fullName>
    </recommendedName>
</protein>
<accession>A0A1U7IYF0</accession>
<evidence type="ECO:0000256" key="2">
    <source>
        <dbReference type="SAM" id="Phobius"/>
    </source>
</evidence>
<feature type="transmembrane region" description="Helical" evidence="2">
    <location>
        <begin position="58"/>
        <end position="75"/>
    </location>
</feature>
<keyword evidence="4" id="KW-1185">Reference proteome</keyword>
<dbReference type="RefSeq" id="WP_073611005.1">
    <property type="nucleotide sequence ID" value="NZ_MRCG01000029.1"/>
</dbReference>
<comment type="caution">
    <text evidence="3">The sequence shown here is derived from an EMBL/GenBank/DDBJ whole genome shotgun (WGS) entry which is preliminary data.</text>
</comment>
<evidence type="ECO:0000313" key="4">
    <source>
        <dbReference type="Proteomes" id="UP000185557"/>
    </source>
</evidence>
<dbReference type="PANTHER" id="PTHR33787">
    <property type="match status" value="1"/>
</dbReference>